<dbReference type="PANTHER" id="PTHR46797">
    <property type="entry name" value="HTH-TYPE TRANSCRIPTIONAL REGULATOR"/>
    <property type="match status" value="1"/>
</dbReference>
<dbReference type="GO" id="GO:0003700">
    <property type="term" value="F:DNA-binding transcription factor activity"/>
    <property type="evidence" value="ECO:0007669"/>
    <property type="project" value="TreeGrafter"/>
</dbReference>
<reference evidence="3" key="2">
    <citation type="journal article" date="2021" name="PeerJ">
        <title>Extensive microbial diversity within the chicken gut microbiome revealed by metagenomics and culture.</title>
        <authorList>
            <person name="Gilroy R."/>
            <person name="Ravi A."/>
            <person name="Getino M."/>
            <person name="Pursley I."/>
            <person name="Horton D.L."/>
            <person name="Alikhan N.F."/>
            <person name="Baker D."/>
            <person name="Gharbi K."/>
            <person name="Hall N."/>
            <person name="Watson M."/>
            <person name="Adriaenssens E.M."/>
            <person name="Foster-Nyarko E."/>
            <person name="Jarju S."/>
            <person name="Secka A."/>
            <person name="Antonio M."/>
            <person name="Oren A."/>
            <person name="Chaudhuri R.R."/>
            <person name="La Ragione R."/>
            <person name="Hildebrand F."/>
            <person name="Pallen M.J."/>
        </authorList>
    </citation>
    <scope>NUCLEOTIDE SEQUENCE</scope>
    <source>
        <strain evidence="3">11159</strain>
    </source>
</reference>
<accession>A0A9D9DI43</accession>
<dbReference type="PANTHER" id="PTHR46797:SF1">
    <property type="entry name" value="METHYLPHOSPHONATE SYNTHASE"/>
    <property type="match status" value="1"/>
</dbReference>
<dbReference type="InterPro" id="IPR010982">
    <property type="entry name" value="Lambda_DNA-bd_dom_sf"/>
</dbReference>
<dbReference type="GO" id="GO:0005829">
    <property type="term" value="C:cytosol"/>
    <property type="evidence" value="ECO:0007669"/>
    <property type="project" value="TreeGrafter"/>
</dbReference>
<protein>
    <submittedName>
        <fullName evidence="3">Helix-turn-helix transcriptional regulator</fullName>
    </submittedName>
</protein>
<dbReference type="AlphaFoldDB" id="A0A9D9DI43"/>
<evidence type="ECO:0000259" key="2">
    <source>
        <dbReference type="PROSITE" id="PS50943"/>
    </source>
</evidence>
<name>A0A9D9DI43_9BACL</name>
<dbReference type="Pfam" id="PF01381">
    <property type="entry name" value="HTH_3"/>
    <property type="match status" value="1"/>
</dbReference>
<evidence type="ECO:0000256" key="1">
    <source>
        <dbReference type="ARBA" id="ARBA00023125"/>
    </source>
</evidence>
<gene>
    <name evidence="3" type="ORF">IAC58_01250</name>
</gene>
<dbReference type="EMBL" id="JADIMY010000025">
    <property type="protein sequence ID" value="MBO8427170.1"/>
    <property type="molecule type" value="Genomic_DNA"/>
</dbReference>
<evidence type="ECO:0000313" key="3">
    <source>
        <dbReference type="EMBL" id="MBO8427170.1"/>
    </source>
</evidence>
<dbReference type="InterPro" id="IPR050807">
    <property type="entry name" value="TransReg_Diox_bact_type"/>
</dbReference>
<sequence length="103" mass="11838">MSLNERIKFCMKEKNINQKQLSLLTNITESSISKYLNDERTPRIDVLVNIAKALGVTTDYLLGEEKKENLNLANIKLVLARGKKSLTEEEKIELIKFILEDND</sequence>
<reference evidence="3" key="1">
    <citation type="submission" date="2020-10" db="EMBL/GenBank/DDBJ databases">
        <authorList>
            <person name="Gilroy R."/>
        </authorList>
    </citation>
    <scope>NUCLEOTIDE SEQUENCE</scope>
    <source>
        <strain evidence="3">11159</strain>
    </source>
</reference>
<proteinExistence type="predicted"/>
<evidence type="ECO:0000313" key="4">
    <source>
        <dbReference type="Proteomes" id="UP000823613"/>
    </source>
</evidence>
<keyword evidence="1" id="KW-0238">DNA-binding</keyword>
<dbReference type="Proteomes" id="UP000823613">
    <property type="component" value="Unassembled WGS sequence"/>
</dbReference>
<dbReference type="GO" id="GO:0003677">
    <property type="term" value="F:DNA binding"/>
    <property type="evidence" value="ECO:0007669"/>
    <property type="project" value="UniProtKB-KW"/>
</dbReference>
<dbReference type="InterPro" id="IPR001387">
    <property type="entry name" value="Cro/C1-type_HTH"/>
</dbReference>
<organism evidence="3 4">
    <name type="scientific">Candidatus Onthovivens merdipullorum</name>
    <dbReference type="NCBI Taxonomy" id="2840889"/>
    <lineage>
        <taxon>Bacteria</taxon>
        <taxon>Bacillati</taxon>
        <taxon>Bacillota</taxon>
        <taxon>Bacilli</taxon>
        <taxon>Bacillales</taxon>
        <taxon>Candidatus Onthovivens</taxon>
    </lineage>
</organism>
<comment type="caution">
    <text evidence="3">The sequence shown here is derived from an EMBL/GenBank/DDBJ whole genome shotgun (WGS) entry which is preliminary data.</text>
</comment>
<dbReference type="Gene3D" id="1.10.260.40">
    <property type="entry name" value="lambda repressor-like DNA-binding domains"/>
    <property type="match status" value="1"/>
</dbReference>
<dbReference type="PROSITE" id="PS50943">
    <property type="entry name" value="HTH_CROC1"/>
    <property type="match status" value="1"/>
</dbReference>
<dbReference type="SMART" id="SM00530">
    <property type="entry name" value="HTH_XRE"/>
    <property type="match status" value="1"/>
</dbReference>
<dbReference type="SUPFAM" id="SSF47413">
    <property type="entry name" value="lambda repressor-like DNA-binding domains"/>
    <property type="match status" value="1"/>
</dbReference>
<dbReference type="CDD" id="cd00093">
    <property type="entry name" value="HTH_XRE"/>
    <property type="match status" value="1"/>
</dbReference>
<feature type="domain" description="HTH cro/C1-type" evidence="2">
    <location>
        <begin position="7"/>
        <end position="61"/>
    </location>
</feature>